<dbReference type="Proteomes" id="UP001054837">
    <property type="component" value="Unassembled WGS sequence"/>
</dbReference>
<proteinExistence type="predicted"/>
<name>A0AAV4RRX6_9ARAC</name>
<protein>
    <submittedName>
        <fullName evidence="1">Uncharacterized protein</fullName>
    </submittedName>
</protein>
<dbReference type="EMBL" id="BPLQ01006518">
    <property type="protein sequence ID" value="GIY23192.1"/>
    <property type="molecule type" value="Genomic_DNA"/>
</dbReference>
<sequence length="118" mass="12854">MDVLKAACLVSVPQTDGSHLPAVTLWHPEGLIYNTGSVIYLTLLQLHELMEEDWKLTGENAQVFKVIFYAIQTCKGSQDGPSLQGSKYTGVLSAANVSKMVNNSEIPSSTLMFSMTDT</sequence>
<keyword evidence="2" id="KW-1185">Reference proteome</keyword>
<gene>
    <name evidence="1" type="ORF">CDAR_56221</name>
</gene>
<dbReference type="AlphaFoldDB" id="A0AAV4RRX6"/>
<evidence type="ECO:0000313" key="2">
    <source>
        <dbReference type="Proteomes" id="UP001054837"/>
    </source>
</evidence>
<reference evidence="1 2" key="1">
    <citation type="submission" date="2021-06" db="EMBL/GenBank/DDBJ databases">
        <title>Caerostris darwini draft genome.</title>
        <authorList>
            <person name="Kono N."/>
            <person name="Arakawa K."/>
        </authorList>
    </citation>
    <scope>NUCLEOTIDE SEQUENCE [LARGE SCALE GENOMIC DNA]</scope>
</reference>
<organism evidence="1 2">
    <name type="scientific">Caerostris darwini</name>
    <dbReference type="NCBI Taxonomy" id="1538125"/>
    <lineage>
        <taxon>Eukaryota</taxon>
        <taxon>Metazoa</taxon>
        <taxon>Ecdysozoa</taxon>
        <taxon>Arthropoda</taxon>
        <taxon>Chelicerata</taxon>
        <taxon>Arachnida</taxon>
        <taxon>Araneae</taxon>
        <taxon>Araneomorphae</taxon>
        <taxon>Entelegynae</taxon>
        <taxon>Araneoidea</taxon>
        <taxon>Araneidae</taxon>
        <taxon>Caerostris</taxon>
    </lineage>
</organism>
<comment type="caution">
    <text evidence="1">The sequence shown here is derived from an EMBL/GenBank/DDBJ whole genome shotgun (WGS) entry which is preliminary data.</text>
</comment>
<evidence type="ECO:0000313" key="1">
    <source>
        <dbReference type="EMBL" id="GIY23192.1"/>
    </source>
</evidence>
<accession>A0AAV4RRX6</accession>